<evidence type="ECO:0000313" key="2">
    <source>
        <dbReference type="EMBL" id="QJA51580.1"/>
    </source>
</evidence>
<organism evidence="2">
    <name type="scientific">viral metagenome</name>
    <dbReference type="NCBI Taxonomy" id="1070528"/>
    <lineage>
        <taxon>unclassified sequences</taxon>
        <taxon>metagenomes</taxon>
        <taxon>organismal metagenomes</taxon>
    </lineage>
</organism>
<feature type="transmembrane region" description="Helical" evidence="1">
    <location>
        <begin position="92"/>
        <end position="108"/>
    </location>
</feature>
<gene>
    <name evidence="4" type="ORF">MM415A00274_0023</name>
    <name evidence="3" type="ORF">MM415B00593_0025</name>
    <name evidence="2" type="ORF">TM448A02213_0003</name>
</gene>
<reference evidence="2" key="1">
    <citation type="submission" date="2020-03" db="EMBL/GenBank/DDBJ databases">
        <title>The deep terrestrial virosphere.</title>
        <authorList>
            <person name="Holmfeldt K."/>
            <person name="Nilsson E."/>
            <person name="Simone D."/>
            <person name="Lopez-Fernandez M."/>
            <person name="Wu X."/>
            <person name="de Brujin I."/>
            <person name="Lundin D."/>
            <person name="Andersson A."/>
            <person name="Bertilsson S."/>
            <person name="Dopson M."/>
        </authorList>
    </citation>
    <scope>NUCLEOTIDE SEQUENCE</scope>
    <source>
        <strain evidence="4">MM415A00274</strain>
        <strain evidence="3">MM415B00593</strain>
        <strain evidence="2">TM448A02213</strain>
    </source>
</reference>
<evidence type="ECO:0000313" key="4">
    <source>
        <dbReference type="EMBL" id="QJA83566.1"/>
    </source>
</evidence>
<evidence type="ECO:0000256" key="1">
    <source>
        <dbReference type="SAM" id="Phobius"/>
    </source>
</evidence>
<feature type="transmembrane region" description="Helical" evidence="1">
    <location>
        <begin position="55"/>
        <end position="86"/>
    </location>
</feature>
<dbReference type="EMBL" id="MT142513">
    <property type="protein sequence ID" value="QJA83566.1"/>
    <property type="molecule type" value="Genomic_DNA"/>
</dbReference>
<evidence type="ECO:0000313" key="3">
    <source>
        <dbReference type="EMBL" id="QJA63698.1"/>
    </source>
</evidence>
<keyword evidence="1" id="KW-0812">Transmembrane</keyword>
<sequence length="114" mass="12650">MDTILDYLIISVLVAVLLSPFALLYWLWNKDYTIKNPIKRLYQARHAIKEGAKELLCNCVGNCIGICLVLVGIACLGDCCYTIVIILSHPDTALFAAIVFLVAVLIAHDRARCK</sequence>
<accession>A0A6H1ZWK0</accession>
<proteinExistence type="predicted"/>
<feature type="transmembrane region" description="Helical" evidence="1">
    <location>
        <begin position="6"/>
        <end position="28"/>
    </location>
</feature>
<dbReference type="AlphaFoldDB" id="A0A6H1ZWK0"/>
<protein>
    <submittedName>
        <fullName evidence="2">Uncharacterized protein</fullName>
    </submittedName>
</protein>
<dbReference type="EMBL" id="MT141503">
    <property type="protein sequence ID" value="QJA63698.1"/>
    <property type="molecule type" value="Genomic_DNA"/>
</dbReference>
<keyword evidence="1" id="KW-1133">Transmembrane helix</keyword>
<keyword evidence="1" id="KW-0472">Membrane</keyword>
<dbReference type="EMBL" id="MT144275">
    <property type="protein sequence ID" value="QJA51580.1"/>
    <property type="molecule type" value="Genomic_DNA"/>
</dbReference>
<name>A0A6H1ZWK0_9ZZZZ</name>